<dbReference type="AlphaFoldDB" id="A0A154NX00"/>
<keyword evidence="4 9" id="KW-1133">Transmembrane helix</keyword>
<dbReference type="InterPro" id="IPR000276">
    <property type="entry name" value="GPCR_Rhodpsn"/>
</dbReference>
<dbReference type="InterPro" id="IPR017452">
    <property type="entry name" value="GPCR_Rhodpsn_7TM"/>
</dbReference>
<dbReference type="Proteomes" id="UP000076502">
    <property type="component" value="Unassembled WGS sequence"/>
</dbReference>
<feature type="transmembrane region" description="Helical" evidence="9">
    <location>
        <begin position="197"/>
        <end position="215"/>
    </location>
</feature>
<comment type="similarity">
    <text evidence="2">Belongs to the G-protein coupled receptor 1 family.</text>
</comment>
<evidence type="ECO:0000256" key="9">
    <source>
        <dbReference type="SAM" id="Phobius"/>
    </source>
</evidence>
<evidence type="ECO:0000256" key="3">
    <source>
        <dbReference type="ARBA" id="ARBA00022692"/>
    </source>
</evidence>
<evidence type="ECO:0000256" key="4">
    <source>
        <dbReference type="ARBA" id="ARBA00022989"/>
    </source>
</evidence>
<dbReference type="PANTHER" id="PTHR24243">
    <property type="entry name" value="G-PROTEIN COUPLED RECEPTOR"/>
    <property type="match status" value="1"/>
</dbReference>
<dbReference type="Gene3D" id="1.20.1070.10">
    <property type="entry name" value="Rhodopsin 7-helix transmembrane proteins"/>
    <property type="match status" value="1"/>
</dbReference>
<evidence type="ECO:0000256" key="1">
    <source>
        <dbReference type="ARBA" id="ARBA00004141"/>
    </source>
</evidence>
<evidence type="ECO:0000313" key="11">
    <source>
        <dbReference type="EMBL" id="KZC04206.1"/>
    </source>
</evidence>
<comment type="subcellular location">
    <subcellularLocation>
        <location evidence="1">Membrane</location>
        <topology evidence="1">Multi-pass membrane protein</topology>
    </subcellularLocation>
</comment>
<evidence type="ECO:0000256" key="6">
    <source>
        <dbReference type="ARBA" id="ARBA00023136"/>
    </source>
</evidence>
<keyword evidence="3 9" id="KW-0812">Transmembrane</keyword>
<accession>A0A154NX00</accession>
<dbReference type="Pfam" id="PF00001">
    <property type="entry name" value="7tm_1"/>
    <property type="match status" value="1"/>
</dbReference>
<dbReference type="PANTHER" id="PTHR24243:SF233">
    <property type="entry name" value="THYROTROPIN-RELEASING HORMONE RECEPTOR"/>
    <property type="match status" value="1"/>
</dbReference>
<dbReference type="GO" id="GO:0005886">
    <property type="term" value="C:plasma membrane"/>
    <property type="evidence" value="ECO:0007669"/>
    <property type="project" value="TreeGrafter"/>
</dbReference>
<protein>
    <recommendedName>
        <fullName evidence="10">G-protein coupled receptors family 1 profile domain-containing protein</fullName>
    </recommendedName>
</protein>
<feature type="domain" description="G-protein coupled receptors family 1 profile" evidence="10">
    <location>
        <begin position="1"/>
        <end position="272"/>
    </location>
</feature>
<keyword evidence="5" id="KW-0297">G-protein coupled receptor</keyword>
<name>A0A154NX00_DUFNO</name>
<dbReference type="SUPFAM" id="SSF81321">
    <property type="entry name" value="Family A G protein-coupled receptor-like"/>
    <property type="match status" value="1"/>
</dbReference>
<evidence type="ECO:0000256" key="5">
    <source>
        <dbReference type="ARBA" id="ARBA00023040"/>
    </source>
</evidence>
<keyword evidence="6 9" id="KW-0472">Membrane</keyword>
<dbReference type="PROSITE" id="PS50262">
    <property type="entry name" value="G_PROTEIN_RECEP_F1_2"/>
    <property type="match status" value="1"/>
</dbReference>
<evidence type="ECO:0000256" key="7">
    <source>
        <dbReference type="ARBA" id="ARBA00023170"/>
    </source>
</evidence>
<gene>
    <name evidence="11" type="ORF">WN55_02095</name>
</gene>
<keyword evidence="7" id="KW-0675">Receptor</keyword>
<feature type="transmembrane region" description="Helical" evidence="9">
    <location>
        <begin position="258"/>
        <end position="275"/>
    </location>
</feature>
<evidence type="ECO:0000256" key="2">
    <source>
        <dbReference type="ARBA" id="ARBA00010663"/>
    </source>
</evidence>
<dbReference type="EMBL" id="KQ434777">
    <property type="protein sequence ID" value="KZC04206.1"/>
    <property type="molecule type" value="Genomic_DNA"/>
</dbReference>
<dbReference type="OrthoDB" id="9990906at2759"/>
<evidence type="ECO:0000256" key="8">
    <source>
        <dbReference type="ARBA" id="ARBA00023224"/>
    </source>
</evidence>
<feature type="transmembrane region" description="Helical" evidence="9">
    <location>
        <begin position="99"/>
        <end position="118"/>
    </location>
</feature>
<keyword evidence="12" id="KW-1185">Reference proteome</keyword>
<proteinExistence type="inferred from homology"/>
<organism evidence="11 12">
    <name type="scientific">Dufourea novaeangliae</name>
    <name type="common">Sweat bee</name>
    <dbReference type="NCBI Taxonomy" id="178035"/>
    <lineage>
        <taxon>Eukaryota</taxon>
        <taxon>Metazoa</taxon>
        <taxon>Ecdysozoa</taxon>
        <taxon>Arthropoda</taxon>
        <taxon>Hexapoda</taxon>
        <taxon>Insecta</taxon>
        <taxon>Pterygota</taxon>
        <taxon>Neoptera</taxon>
        <taxon>Endopterygota</taxon>
        <taxon>Hymenoptera</taxon>
        <taxon>Apocrita</taxon>
        <taxon>Aculeata</taxon>
        <taxon>Apoidea</taxon>
        <taxon>Anthophila</taxon>
        <taxon>Halictidae</taxon>
        <taxon>Rophitinae</taxon>
        <taxon>Dufourea</taxon>
    </lineage>
</organism>
<dbReference type="OMA" id="EMITIIT"/>
<feature type="transmembrane region" description="Helical" evidence="9">
    <location>
        <begin position="63"/>
        <end position="87"/>
    </location>
</feature>
<dbReference type="GO" id="GO:0004930">
    <property type="term" value="F:G protein-coupled receptor activity"/>
    <property type="evidence" value="ECO:0007669"/>
    <property type="project" value="UniProtKB-KW"/>
</dbReference>
<evidence type="ECO:0000259" key="10">
    <source>
        <dbReference type="PROSITE" id="PS50262"/>
    </source>
</evidence>
<sequence>MLSTPILCESNLSLYLKALAVSDNGALIFNYAVGIAKSHFTFVNNLFMNSRFLCSLNSVTMEFFQFTSTWLVVALTWTRVFAIMFPFGIHGYCNNCSEMITIITLICTSFIISLTKLYSGGYETDSVFEFIPCQKKIKPWGSAMYFYIALSTWLPLLFIFVGNILLILHMKKTEKIHCRLTQNFRQRANKTHHTSRILFVVSTVYLVLLLPLGIVETLELYWDVILIKYPATEAKKKAEYIHWLKEKMLLKWCRGFCFHIYHWNFALNFFLYYLTGEKFRNVVIQTTWHYKKIIFSVFSNHIHKCTSCSKYPRDLKSMQSSNVLLIRAITLSEDFINGSVSTQNNNNTIAHI</sequence>
<reference evidence="11 12" key="1">
    <citation type="submission" date="2015-07" db="EMBL/GenBank/DDBJ databases">
        <title>The genome of Dufourea novaeangliae.</title>
        <authorList>
            <person name="Pan H."/>
            <person name="Kapheim K."/>
        </authorList>
    </citation>
    <scope>NUCLEOTIDE SEQUENCE [LARGE SCALE GENOMIC DNA]</scope>
    <source>
        <strain evidence="11">0120121106</strain>
        <tissue evidence="11">Whole body</tissue>
    </source>
</reference>
<evidence type="ECO:0000313" key="12">
    <source>
        <dbReference type="Proteomes" id="UP000076502"/>
    </source>
</evidence>
<dbReference type="STRING" id="178035.A0A154NX00"/>
<feature type="transmembrane region" description="Helical" evidence="9">
    <location>
        <begin position="144"/>
        <end position="168"/>
    </location>
</feature>
<keyword evidence="8" id="KW-0807">Transducer</keyword>